<dbReference type="InterPro" id="IPR036852">
    <property type="entry name" value="Peptidase_S8/S53_dom_sf"/>
</dbReference>
<gene>
    <name evidence="6" type="ORF">KIPB_015109</name>
</gene>
<dbReference type="InterPro" id="IPR000209">
    <property type="entry name" value="Peptidase_S8/S53_dom"/>
</dbReference>
<dbReference type="PANTHER" id="PTHR42884:SF14">
    <property type="entry name" value="NEUROENDOCRINE CONVERTASE 1"/>
    <property type="match status" value="1"/>
</dbReference>
<dbReference type="GO" id="GO:0004252">
    <property type="term" value="F:serine-type endopeptidase activity"/>
    <property type="evidence" value="ECO:0007669"/>
    <property type="project" value="InterPro"/>
</dbReference>
<dbReference type="GO" id="GO:0016020">
    <property type="term" value="C:membrane"/>
    <property type="evidence" value="ECO:0007669"/>
    <property type="project" value="TreeGrafter"/>
</dbReference>
<keyword evidence="1" id="KW-0645">Protease</keyword>
<evidence type="ECO:0000256" key="2">
    <source>
        <dbReference type="ARBA" id="ARBA00022801"/>
    </source>
</evidence>
<accession>A0A9K3DBC2</accession>
<dbReference type="Proteomes" id="UP000265618">
    <property type="component" value="Unassembled WGS sequence"/>
</dbReference>
<dbReference type="PROSITE" id="PS51892">
    <property type="entry name" value="SUBTILASE"/>
    <property type="match status" value="1"/>
</dbReference>
<protein>
    <submittedName>
        <fullName evidence="6">Peptidase S8, subtilisin-related</fullName>
    </submittedName>
</protein>
<dbReference type="SUPFAM" id="SSF52743">
    <property type="entry name" value="Subtilisin-like"/>
    <property type="match status" value="1"/>
</dbReference>
<evidence type="ECO:0000256" key="1">
    <source>
        <dbReference type="ARBA" id="ARBA00022670"/>
    </source>
</evidence>
<evidence type="ECO:0000256" key="3">
    <source>
        <dbReference type="ARBA" id="ARBA00022825"/>
    </source>
</evidence>
<dbReference type="AlphaFoldDB" id="A0A9K3DBC2"/>
<sequence>FSGTSAATPIAAGVGALALAANTDLPGADLRHVLALSSTVLDSTDSSWIFNGAGYLHSKYYGFGLMQASSAVTYAQ</sequence>
<dbReference type="GO" id="GO:0016485">
    <property type="term" value="P:protein processing"/>
    <property type="evidence" value="ECO:0007669"/>
    <property type="project" value="TreeGrafter"/>
</dbReference>
<proteinExistence type="inferred from homology"/>
<evidence type="ECO:0000259" key="5">
    <source>
        <dbReference type="Pfam" id="PF00082"/>
    </source>
</evidence>
<dbReference type="EMBL" id="BDIP01008235">
    <property type="protein sequence ID" value="GIQ91732.1"/>
    <property type="molecule type" value="Genomic_DNA"/>
</dbReference>
<evidence type="ECO:0000313" key="6">
    <source>
        <dbReference type="EMBL" id="GIQ91732.1"/>
    </source>
</evidence>
<name>A0A9K3DBC2_9EUKA</name>
<keyword evidence="3" id="KW-0720">Serine protease</keyword>
<organism evidence="6 7">
    <name type="scientific">Kipferlia bialata</name>
    <dbReference type="NCBI Taxonomy" id="797122"/>
    <lineage>
        <taxon>Eukaryota</taxon>
        <taxon>Metamonada</taxon>
        <taxon>Carpediemonas-like organisms</taxon>
        <taxon>Kipferlia</taxon>
    </lineage>
</organism>
<feature type="domain" description="Peptidase S8/S53" evidence="5">
    <location>
        <begin position="1"/>
        <end position="39"/>
    </location>
</feature>
<dbReference type="PANTHER" id="PTHR42884">
    <property type="entry name" value="PROPROTEIN CONVERTASE SUBTILISIN/KEXIN-RELATED"/>
    <property type="match status" value="1"/>
</dbReference>
<dbReference type="InterPro" id="IPR023828">
    <property type="entry name" value="Peptidase_S8_Ser-AS"/>
</dbReference>
<evidence type="ECO:0000313" key="7">
    <source>
        <dbReference type="Proteomes" id="UP000265618"/>
    </source>
</evidence>
<comment type="caution">
    <text evidence="6">The sequence shown here is derived from an EMBL/GenBank/DDBJ whole genome shotgun (WGS) entry which is preliminary data.</text>
</comment>
<dbReference type="PROSITE" id="PS00138">
    <property type="entry name" value="SUBTILASE_SER"/>
    <property type="match status" value="1"/>
</dbReference>
<keyword evidence="7" id="KW-1185">Reference proteome</keyword>
<keyword evidence="2" id="KW-0378">Hydrolase</keyword>
<dbReference type="Pfam" id="PF00082">
    <property type="entry name" value="Peptidase_S8"/>
    <property type="match status" value="1"/>
</dbReference>
<comment type="caution">
    <text evidence="4">Lacks conserved residue(s) required for the propagation of feature annotation.</text>
</comment>
<comment type="similarity">
    <text evidence="4">Belongs to the peptidase S8 family.</text>
</comment>
<reference evidence="6 7" key="1">
    <citation type="journal article" date="2018" name="PLoS ONE">
        <title>The draft genome of Kipferlia bialata reveals reductive genome evolution in fornicate parasites.</title>
        <authorList>
            <person name="Tanifuji G."/>
            <person name="Takabayashi S."/>
            <person name="Kume K."/>
            <person name="Takagi M."/>
            <person name="Nakayama T."/>
            <person name="Kamikawa R."/>
            <person name="Inagaki Y."/>
            <person name="Hashimoto T."/>
        </authorList>
    </citation>
    <scope>NUCLEOTIDE SEQUENCE [LARGE SCALE GENOMIC DNA]</scope>
    <source>
        <strain evidence="6">NY0173</strain>
    </source>
</reference>
<feature type="non-terminal residue" evidence="6">
    <location>
        <position position="1"/>
    </location>
</feature>
<dbReference type="Gene3D" id="3.40.50.200">
    <property type="entry name" value="Peptidase S8/S53 domain"/>
    <property type="match status" value="1"/>
</dbReference>
<feature type="non-terminal residue" evidence="6">
    <location>
        <position position="76"/>
    </location>
</feature>
<evidence type="ECO:0000256" key="4">
    <source>
        <dbReference type="PROSITE-ProRule" id="PRU01240"/>
    </source>
</evidence>